<comment type="subcellular location">
    <subcellularLocation>
        <location evidence="10">Cell membrane</location>
        <topology evidence="10">Multi-pass membrane protein</topology>
    </subcellularLocation>
    <subcellularLocation>
        <location evidence="1">Endomembrane system</location>
        <topology evidence="1">Multi-pass membrane protein</topology>
    </subcellularLocation>
    <subcellularLocation>
        <location evidence="12">Membrane</location>
        <topology evidence="12">Multi-pass membrane protein</topology>
    </subcellularLocation>
</comment>
<protein>
    <recommendedName>
        <fullName evidence="10 11">Protein translocase subunit SecY</fullName>
    </recommendedName>
    <alternativeName>
        <fullName evidence="10">Protein transport protein SEC61 subunit alpha homolog</fullName>
    </alternativeName>
</protein>
<evidence type="ECO:0000313" key="16">
    <source>
        <dbReference type="Proteomes" id="UP000185744"/>
    </source>
</evidence>
<keyword evidence="16" id="KW-1185">Reference proteome</keyword>
<dbReference type="NCBIfam" id="TIGR00967">
    <property type="entry name" value="3a0501s007"/>
    <property type="match status" value="1"/>
</dbReference>
<dbReference type="InterPro" id="IPR023201">
    <property type="entry name" value="SecY_dom_sf"/>
</dbReference>
<keyword evidence="6 10" id="KW-0653">Protein transport</keyword>
<evidence type="ECO:0000313" key="15">
    <source>
        <dbReference type="EMBL" id="OKY78029.1"/>
    </source>
</evidence>
<keyword evidence="7 10" id="KW-1133">Transmembrane helix</keyword>
<comment type="caution">
    <text evidence="15">The sequence shown here is derived from an EMBL/GenBank/DDBJ whole genome shotgun (WGS) entry which is preliminary data.</text>
</comment>
<evidence type="ECO:0000256" key="1">
    <source>
        <dbReference type="ARBA" id="ARBA00004127"/>
    </source>
</evidence>
<evidence type="ECO:0000256" key="6">
    <source>
        <dbReference type="ARBA" id="ARBA00022927"/>
    </source>
</evidence>
<feature type="transmembrane region" description="Helical" evidence="10">
    <location>
        <begin position="433"/>
        <end position="452"/>
    </location>
</feature>
<feature type="transmembrane region" description="Helical" evidence="10">
    <location>
        <begin position="240"/>
        <end position="262"/>
    </location>
</feature>
<dbReference type="AlphaFoldDB" id="A0A1Q6DUH7"/>
<evidence type="ECO:0000259" key="14">
    <source>
        <dbReference type="Pfam" id="PF10559"/>
    </source>
</evidence>
<comment type="function">
    <text evidence="10 11">The central subunit of the protein translocation channel SecYEG. Consists of two halves formed by TMs 1-5 and 6-10. These two domains form a lateral gate at the front which open onto the bilayer between TMs 2 and 7, and are clamped together by SecE at the back. The channel is closed by both a pore ring composed of hydrophobic SecY resides and a short helix (helix 2A) on the extracellular side of the membrane which forms a plug. The plug probably moves laterally to allow the channel to open. The ring and the pore may move independently.</text>
</comment>
<dbReference type="GO" id="GO:0012505">
    <property type="term" value="C:endomembrane system"/>
    <property type="evidence" value="ECO:0007669"/>
    <property type="project" value="UniProtKB-SubCell"/>
</dbReference>
<evidence type="ECO:0000256" key="8">
    <source>
        <dbReference type="ARBA" id="ARBA00023010"/>
    </source>
</evidence>
<reference evidence="15" key="1">
    <citation type="submission" date="2016-12" db="EMBL/GenBank/DDBJ databases">
        <title>Discovery of methanogenic haloarchaea.</title>
        <authorList>
            <person name="Sorokin D.Y."/>
            <person name="Makarova K.S."/>
            <person name="Abbas B."/>
            <person name="Ferrer M."/>
            <person name="Golyshin P.N."/>
        </authorList>
    </citation>
    <scope>NUCLEOTIDE SEQUENCE [LARGE SCALE GENOMIC DNA]</scope>
    <source>
        <strain evidence="15">HMET1</strain>
    </source>
</reference>
<dbReference type="Pfam" id="PF00344">
    <property type="entry name" value="SecY"/>
    <property type="match status" value="1"/>
</dbReference>
<feature type="transmembrane region" description="Helical" evidence="10">
    <location>
        <begin position="372"/>
        <end position="395"/>
    </location>
</feature>
<evidence type="ECO:0000256" key="3">
    <source>
        <dbReference type="ARBA" id="ARBA00022448"/>
    </source>
</evidence>
<dbReference type="Proteomes" id="UP000185744">
    <property type="component" value="Unassembled WGS sequence"/>
</dbReference>
<dbReference type="GO" id="GO:0006605">
    <property type="term" value="P:protein targeting"/>
    <property type="evidence" value="ECO:0007669"/>
    <property type="project" value="UniProtKB-UniRule"/>
</dbReference>
<proteinExistence type="inferred from homology"/>
<gene>
    <name evidence="10" type="primary">secY</name>
    <name evidence="15" type="ORF">BTN85_0507</name>
</gene>
<sequence>MASYLEKLLPVMSKIPSVRGPKKHVHFKKKILWTIGVLALYFILTNVPLFGLGESIDIFSYYRAILAGQQGSLMQLGIGPIVDAGIVLQLLSGSGLLSLDLNDPKDQYIYQTFQKFLVIIFCFVMAVPQIYGGFLAPNQAVAQTLGIPVFGIRLLLLAQIVVGGLIIMYLDEIVSKWGIGSGVSLFIVAGVSQQIIQGLIYWKIPSVGLQLPVGVIPKLFHIFVTYPVNQLLSLQGLSFLLLRGGLLAIASTIIIFAVVIYCESTRVEIPLSHGNVRGARGRYPIKLIYASVLPIILVRALIANIQLMGLMLWNSNLPLIGSNAFIGEYVGQTPIGGIAYYFSSINGPQDWIPSLAQQQLAQMGVAIGTGQIALHIICYLSFFIIGSVAFSIFWIRTTGMAPEDVAQQISSSGMQIPGFRRNINVMKKVLAKYIPKVTIIGGLILGVIAALSNFLGTLGNATGTGILLTVGILYKLYEEIAEEQLMEMYPSIRNLFS</sequence>
<dbReference type="PANTHER" id="PTHR10906">
    <property type="entry name" value="SECY/SEC61-ALPHA FAMILY MEMBER"/>
    <property type="match status" value="1"/>
</dbReference>
<evidence type="ECO:0000256" key="9">
    <source>
        <dbReference type="ARBA" id="ARBA00023136"/>
    </source>
</evidence>
<dbReference type="PROSITE" id="PS00756">
    <property type="entry name" value="SECY_2"/>
    <property type="match status" value="1"/>
</dbReference>
<evidence type="ECO:0000256" key="2">
    <source>
        <dbReference type="ARBA" id="ARBA00005751"/>
    </source>
</evidence>
<evidence type="ECO:0000256" key="10">
    <source>
        <dbReference type="HAMAP-Rule" id="MF_01465"/>
    </source>
</evidence>
<evidence type="ECO:0000256" key="4">
    <source>
        <dbReference type="ARBA" id="ARBA00022475"/>
    </source>
</evidence>
<keyword evidence="3 10" id="KW-0813">Transport</keyword>
<evidence type="ECO:0000256" key="13">
    <source>
        <dbReference type="RuleBase" id="RU004349"/>
    </source>
</evidence>
<keyword evidence="4 10" id="KW-1003">Cell membrane</keyword>
<dbReference type="EMBL" id="MSDW01000001">
    <property type="protein sequence ID" value="OKY78029.1"/>
    <property type="molecule type" value="Genomic_DNA"/>
</dbReference>
<dbReference type="PROSITE" id="PS00755">
    <property type="entry name" value="SECY_1"/>
    <property type="match status" value="1"/>
</dbReference>
<name>A0A1Q6DUH7_METT1</name>
<dbReference type="FunCoup" id="A0A1Q6DUH7">
    <property type="interactions" value="162"/>
</dbReference>
<dbReference type="InterPro" id="IPR030659">
    <property type="entry name" value="SecY_CS"/>
</dbReference>
<feature type="domain" description="Translocon Sec61/SecY plug" evidence="14">
    <location>
        <begin position="40"/>
        <end position="71"/>
    </location>
</feature>
<feature type="transmembrane region" description="Helical" evidence="10">
    <location>
        <begin position="151"/>
        <end position="170"/>
    </location>
</feature>
<feature type="transmembrane region" description="Helical" evidence="10">
    <location>
        <begin position="182"/>
        <end position="202"/>
    </location>
</feature>
<dbReference type="InParanoid" id="A0A1Q6DUH7"/>
<dbReference type="InterPro" id="IPR026593">
    <property type="entry name" value="SecY"/>
</dbReference>
<dbReference type="InterPro" id="IPR019561">
    <property type="entry name" value="Translocon_Sec61/SecY_plug_dom"/>
</dbReference>
<dbReference type="PRINTS" id="PR00303">
    <property type="entry name" value="SECYTRNLCASE"/>
</dbReference>
<dbReference type="Gene3D" id="1.10.3370.10">
    <property type="entry name" value="SecY subunit domain"/>
    <property type="match status" value="1"/>
</dbReference>
<dbReference type="HAMAP" id="MF_01465">
    <property type="entry name" value="SecY"/>
    <property type="match status" value="1"/>
</dbReference>
<feature type="transmembrane region" description="Helical" evidence="10">
    <location>
        <begin position="112"/>
        <end position="131"/>
    </location>
</feature>
<dbReference type="GO" id="GO:0065002">
    <property type="term" value="P:intracellular protein transmembrane transport"/>
    <property type="evidence" value="ECO:0007669"/>
    <property type="project" value="UniProtKB-UniRule"/>
</dbReference>
<accession>A0A1Q6DUH7</accession>
<dbReference type="NCBIfam" id="NF006341">
    <property type="entry name" value="PRK08568.1-5"/>
    <property type="match status" value="1"/>
</dbReference>
<dbReference type="SUPFAM" id="SSF103491">
    <property type="entry name" value="Preprotein translocase SecY subunit"/>
    <property type="match status" value="1"/>
</dbReference>
<dbReference type="InterPro" id="IPR002208">
    <property type="entry name" value="SecY/SEC61-alpha"/>
</dbReference>
<evidence type="ECO:0000256" key="7">
    <source>
        <dbReference type="ARBA" id="ARBA00022989"/>
    </source>
</evidence>
<keyword evidence="8 10" id="KW-0811">Translocation</keyword>
<comment type="subunit">
    <text evidence="10">Component of the Sec protein translocase complex. Heterotrimer consisting of alpha (SecY), beta (SecG) and gamma (SecE) subunits. The heterotrimers can form oligomers, although 1 heterotrimer is thought to be able to translocate proteins. Interacts with the ribosome. May interact with SecDF, and other proteins may be involved.</text>
</comment>
<keyword evidence="5 10" id="KW-0812">Transmembrane</keyword>
<keyword evidence="9 10" id="KW-0472">Membrane</keyword>
<comment type="similarity">
    <text evidence="2 10 13">Belongs to the SecY/SEC61-alpha family.</text>
</comment>
<dbReference type="Pfam" id="PF10559">
    <property type="entry name" value="Plug_translocon"/>
    <property type="match status" value="1"/>
</dbReference>
<feature type="transmembrane region" description="Helical" evidence="10">
    <location>
        <begin position="287"/>
        <end position="313"/>
    </location>
</feature>
<comment type="caution">
    <text evidence="10">Lacks conserved residue(s) required for the propagation of feature annotation.</text>
</comment>
<organism evidence="15 16">
    <name type="scientific">Methanohalarchaeum thermophilum</name>
    <dbReference type="NCBI Taxonomy" id="1903181"/>
    <lineage>
        <taxon>Archaea</taxon>
        <taxon>Methanobacteriati</taxon>
        <taxon>Methanobacteriota</taxon>
        <taxon>Methanonatronarchaeia</taxon>
        <taxon>Methanonatronarchaeales</taxon>
        <taxon>Methanonatronarchaeaceae</taxon>
        <taxon>Candidatus Methanohalarchaeum</taxon>
    </lineage>
</organism>
<dbReference type="GO" id="GO:0005886">
    <property type="term" value="C:plasma membrane"/>
    <property type="evidence" value="ECO:0007669"/>
    <property type="project" value="UniProtKB-SubCell"/>
</dbReference>
<evidence type="ECO:0000256" key="12">
    <source>
        <dbReference type="RuleBase" id="RU003484"/>
    </source>
</evidence>
<evidence type="ECO:0000256" key="5">
    <source>
        <dbReference type="ARBA" id="ARBA00022692"/>
    </source>
</evidence>
<feature type="transmembrane region" description="Helical" evidence="10">
    <location>
        <begin position="31"/>
        <end position="52"/>
    </location>
</feature>
<feature type="transmembrane region" description="Helical" evidence="10">
    <location>
        <begin position="458"/>
        <end position="477"/>
    </location>
</feature>
<evidence type="ECO:0000256" key="11">
    <source>
        <dbReference type="RuleBase" id="RU000537"/>
    </source>
</evidence>
<dbReference type="PIRSF" id="PIRSF004557">
    <property type="entry name" value="SecY"/>
    <property type="match status" value="1"/>
</dbReference>
<dbReference type="STRING" id="1903181.BTN85_0507"/>